<evidence type="ECO:0000313" key="1">
    <source>
        <dbReference type="EMBL" id="WTT17995.1"/>
    </source>
</evidence>
<protein>
    <submittedName>
        <fullName evidence="1">Uncharacterized protein</fullName>
    </submittedName>
</protein>
<dbReference type="AlphaFoldDB" id="A0AAU2A289"/>
<gene>
    <name evidence="1" type="ORF">OHA22_21820</name>
</gene>
<proteinExistence type="predicted"/>
<dbReference type="EMBL" id="CP108222">
    <property type="protein sequence ID" value="WTT17995.1"/>
    <property type="molecule type" value="Genomic_DNA"/>
</dbReference>
<sequence length="273" mass="31329">MAQDSNNTSDDFHEIRIFVPSKENTEQRNIRRIIEEKAAAQSIQSYVRRLEPVKVAGGENAGRPFELVKLEDAKELYEKLHRSNVVVVSTTGAFVRRDPSSLPVRRRQLLSLEDFVRYKATFRLFRTSIDASRFSTPFKDLFSSVASFDITDPRVLPLHIFDHIGEWNSLETANSQKAFRDAFGGNTRRLDSGRREWSRAKALHGGDVLVIAGQRIPKGFHWDVSRKKGEKHLMTTHEVWEFRNSSCYCNVYPDGYIRAGQGNSSAKKVWPRK</sequence>
<organism evidence="1">
    <name type="scientific">Streptomyces sp. NBC_00093</name>
    <dbReference type="NCBI Taxonomy" id="2975649"/>
    <lineage>
        <taxon>Bacteria</taxon>
        <taxon>Bacillati</taxon>
        <taxon>Actinomycetota</taxon>
        <taxon>Actinomycetes</taxon>
        <taxon>Kitasatosporales</taxon>
        <taxon>Streptomycetaceae</taxon>
        <taxon>Streptomyces</taxon>
    </lineage>
</organism>
<accession>A0AAU2A289</accession>
<name>A0AAU2A289_9ACTN</name>
<reference evidence="1" key="1">
    <citation type="submission" date="2022-10" db="EMBL/GenBank/DDBJ databases">
        <title>The complete genomes of actinobacterial strains from the NBC collection.</title>
        <authorList>
            <person name="Joergensen T.S."/>
            <person name="Alvarez Arevalo M."/>
            <person name="Sterndorff E.B."/>
            <person name="Faurdal D."/>
            <person name="Vuksanovic O."/>
            <person name="Mourched A.-S."/>
            <person name="Charusanti P."/>
            <person name="Shaw S."/>
            <person name="Blin K."/>
            <person name="Weber T."/>
        </authorList>
    </citation>
    <scope>NUCLEOTIDE SEQUENCE</scope>
    <source>
        <strain evidence="1">NBC_00093</strain>
    </source>
</reference>